<organism evidence="8 9">
    <name type="scientific">Stylonychia lemnae</name>
    <name type="common">Ciliate</name>
    <dbReference type="NCBI Taxonomy" id="5949"/>
    <lineage>
        <taxon>Eukaryota</taxon>
        <taxon>Sar</taxon>
        <taxon>Alveolata</taxon>
        <taxon>Ciliophora</taxon>
        <taxon>Intramacronucleata</taxon>
        <taxon>Spirotrichea</taxon>
        <taxon>Stichotrichia</taxon>
        <taxon>Sporadotrichida</taxon>
        <taxon>Oxytrichidae</taxon>
        <taxon>Stylonychinae</taxon>
        <taxon>Stylonychia</taxon>
    </lineage>
</organism>
<evidence type="ECO:0000256" key="1">
    <source>
        <dbReference type="ARBA" id="ARBA00012513"/>
    </source>
</evidence>
<feature type="compositionally biased region" description="Polar residues" evidence="6">
    <location>
        <begin position="789"/>
        <end position="823"/>
    </location>
</feature>
<gene>
    <name evidence="8" type="primary">Contig10938.g11691</name>
    <name evidence="8" type="ORF">STYLEM_20201</name>
</gene>
<dbReference type="InParanoid" id="A0A078BCV4"/>
<dbReference type="PANTHER" id="PTHR43671:SF13">
    <property type="entry name" value="SERINE_THREONINE-PROTEIN KINASE NEK2"/>
    <property type="match status" value="1"/>
</dbReference>
<dbReference type="EC" id="2.7.11.1" evidence="1"/>
<evidence type="ECO:0000313" key="9">
    <source>
        <dbReference type="Proteomes" id="UP000039865"/>
    </source>
</evidence>
<keyword evidence="9" id="KW-1185">Reference proteome</keyword>
<dbReference type="SMART" id="SM00220">
    <property type="entry name" value="S_TKc"/>
    <property type="match status" value="1"/>
</dbReference>
<dbReference type="Gene3D" id="3.30.200.20">
    <property type="entry name" value="Phosphorylase Kinase, domain 1"/>
    <property type="match status" value="1"/>
</dbReference>
<sequence length="837" mass="96666">MINPQGFDILRVQGNFSPPVASSDRQIDKEFEVIKIVGQGSFGVEIMKDLQHQNIIQLVDSFIESMASSPQIKNGSSQTERQQSFLHIIMEFAENGDVYQLIQQQKQRGRYFSEKDLWQFAWQMCLGVLHLHSHDIIHRDIKCMNLLLLENNQKIKLGDMSESRVLDHQSYIKTNKIIGTPQSLAPEVIKNESYDQRTDIWALGVALYHMSCLEPPWQEDTIQNLFKSILYKNPKPIHTCYSQKWSEFIFMLLDKKKDSRPLVIDLIDYFNQTLPQQICLKPDSIDFENYYRYSEQCRKAYDKKRMIESNQISIKNEFSALKRRVVTRGKNFKANYLNYKGNNQSQINQVLKDAQYSNILPQIQNNRNFSTAKKGQNNQTIEENNLEKNNAMVRLTSANIQPQSQDLQMKEVILESHLRSLSGTKPVTQRGSHINKSIGGNMKRMSGSIDNQLGSFTDKQSPRVEKHDTFLDYVSENYLKLQFQNSEKGSHIQSTQQHSLYIGDDSDHSPPQYQNFSEPYRIKNLKGNFTGNVIFRQPTKKVSQPLIKRINYQIVSNAGNFHKDKQISTLEQRDSEFQQSQFDFDNFDSYNNLNLQQKSKSSYDNHSRSTHGPGNISDRIKDSKILQNSEIMDQIFQPSSQEIAAIQDKNWSLFSKSFKKQNSQHQPNTTQTQTSSLDDGNSMRVSINYKQILNQPFGSQHIYNVKNDDKVLVIGKDQINFSIQSAQHNLQTGNLNNKDYNQTQKFVSMKSPITHCQTTTHQKHDIIERQESFMTNQSTHQRQSSHQQANNSIPTAPSQFSQQKAGSETRTPTGIGINQSQKQVQISKRKITIRDLQ</sequence>
<dbReference type="OrthoDB" id="4062651at2759"/>
<dbReference type="GO" id="GO:0005524">
    <property type="term" value="F:ATP binding"/>
    <property type="evidence" value="ECO:0007669"/>
    <property type="project" value="UniProtKB-KW"/>
</dbReference>
<dbReference type="GO" id="GO:0004674">
    <property type="term" value="F:protein serine/threonine kinase activity"/>
    <property type="evidence" value="ECO:0007669"/>
    <property type="project" value="UniProtKB-EC"/>
</dbReference>
<name>A0A078BCV4_STYLE</name>
<keyword evidence="4 8" id="KW-0418">Kinase</keyword>
<evidence type="ECO:0000256" key="6">
    <source>
        <dbReference type="SAM" id="MobiDB-lite"/>
    </source>
</evidence>
<dbReference type="EMBL" id="CCKQ01019042">
    <property type="protein sequence ID" value="CDW91052.1"/>
    <property type="molecule type" value="Genomic_DNA"/>
</dbReference>
<evidence type="ECO:0000256" key="5">
    <source>
        <dbReference type="ARBA" id="ARBA00022840"/>
    </source>
</evidence>
<dbReference type="Gene3D" id="1.10.510.10">
    <property type="entry name" value="Transferase(Phosphotransferase) domain 1"/>
    <property type="match status" value="1"/>
</dbReference>
<feature type="region of interest" description="Disordered" evidence="6">
    <location>
        <begin position="658"/>
        <end position="680"/>
    </location>
</feature>
<keyword evidence="3" id="KW-0547">Nucleotide-binding</keyword>
<dbReference type="PANTHER" id="PTHR43671">
    <property type="entry name" value="SERINE/THREONINE-PROTEIN KINASE NEK"/>
    <property type="match status" value="1"/>
</dbReference>
<keyword evidence="5" id="KW-0067">ATP-binding</keyword>
<dbReference type="PROSITE" id="PS50011">
    <property type="entry name" value="PROTEIN_KINASE_DOM"/>
    <property type="match status" value="1"/>
</dbReference>
<dbReference type="PROSITE" id="PS00108">
    <property type="entry name" value="PROTEIN_KINASE_ST"/>
    <property type="match status" value="1"/>
</dbReference>
<feature type="region of interest" description="Disordered" evidence="6">
    <location>
        <begin position="597"/>
        <end position="620"/>
    </location>
</feature>
<keyword evidence="2" id="KW-0808">Transferase</keyword>
<protein>
    <recommendedName>
        <fullName evidence="1">non-specific serine/threonine protein kinase</fullName>
        <ecNumber evidence="1">2.7.11.1</ecNumber>
    </recommendedName>
</protein>
<feature type="domain" description="Protein kinase" evidence="7">
    <location>
        <begin position="1"/>
        <end position="274"/>
    </location>
</feature>
<feature type="compositionally biased region" description="Polar residues" evidence="6">
    <location>
        <begin position="423"/>
        <end position="435"/>
    </location>
</feature>
<dbReference type="SUPFAM" id="SSF56112">
    <property type="entry name" value="Protein kinase-like (PK-like)"/>
    <property type="match status" value="1"/>
</dbReference>
<dbReference type="InterPro" id="IPR011009">
    <property type="entry name" value="Kinase-like_dom_sf"/>
</dbReference>
<dbReference type="Proteomes" id="UP000039865">
    <property type="component" value="Unassembled WGS sequence"/>
</dbReference>
<dbReference type="Pfam" id="PF00069">
    <property type="entry name" value="Pkinase"/>
    <property type="match status" value="1"/>
</dbReference>
<proteinExistence type="predicted"/>
<evidence type="ECO:0000256" key="4">
    <source>
        <dbReference type="ARBA" id="ARBA00022777"/>
    </source>
</evidence>
<feature type="compositionally biased region" description="Low complexity" evidence="6">
    <location>
        <begin position="777"/>
        <end position="788"/>
    </location>
</feature>
<dbReference type="InterPro" id="IPR008271">
    <property type="entry name" value="Ser/Thr_kinase_AS"/>
</dbReference>
<reference evidence="8 9" key="1">
    <citation type="submission" date="2014-06" db="EMBL/GenBank/DDBJ databases">
        <authorList>
            <person name="Swart Estienne"/>
        </authorList>
    </citation>
    <scope>NUCLEOTIDE SEQUENCE [LARGE SCALE GENOMIC DNA]</scope>
    <source>
        <strain evidence="8 9">130c</strain>
    </source>
</reference>
<feature type="region of interest" description="Disordered" evidence="6">
    <location>
        <begin position="423"/>
        <end position="443"/>
    </location>
</feature>
<evidence type="ECO:0000256" key="2">
    <source>
        <dbReference type="ARBA" id="ARBA00022679"/>
    </source>
</evidence>
<dbReference type="AlphaFoldDB" id="A0A078BCV4"/>
<evidence type="ECO:0000256" key="3">
    <source>
        <dbReference type="ARBA" id="ARBA00022741"/>
    </source>
</evidence>
<dbReference type="InterPro" id="IPR050660">
    <property type="entry name" value="NEK_Ser/Thr_kinase"/>
</dbReference>
<accession>A0A078BCV4</accession>
<evidence type="ECO:0000259" key="7">
    <source>
        <dbReference type="PROSITE" id="PS50011"/>
    </source>
</evidence>
<feature type="region of interest" description="Disordered" evidence="6">
    <location>
        <begin position="775"/>
        <end position="823"/>
    </location>
</feature>
<dbReference type="InterPro" id="IPR000719">
    <property type="entry name" value="Prot_kinase_dom"/>
</dbReference>
<evidence type="ECO:0000313" key="8">
    <source>
        <dbReference type="EMBL" id="CDW91052.1"/>
    </source>
</evidence>